<dbReference type="Pfam" id="PF00067">
    <property type="entry name" value="p450"/>
    <property type="match status" value="1"/>
</dbReference>
<evidence type="ECO:0000256" key="9">
    <source>
        <dbReference type="ARBA" id="ARBA00023004"/>
    </source>
</evidence>
<evidence type="ECO:0000256" key="11">
    <source>
        <dbReference type="ARBA" id="ARBA00023136"/>
    </source>
</evidence>
<keyword evidence="14" id="KW-1185">Reference proteome</keyword>
<name>A0ABR2BPP9_9ROSI</name>
<evidence type="ECO:0000256" key="12">
    <source>
        <dbReference type="SAM" id="Phobius"/>
    </source>
</evidence>
<organism evidence="13 14">
    <name type="scientific">Hibiscus sabdariffa</name>
    <name type="common">roselle</name>
    <dbReference type="NCBI Taxonomy" id="183260"/>
    <lineage>
        <taxon>Eukaryota</taxon>
        <taxon>Viridiplantae</taxon>
        <taxon>Streptophyta</taxon>
        <taxon>Embryophyta</taxon>
        <taxon>Tracheophyta</taxon>
        <taxon>Spermatophyta</taxon>
        <taxon>Magnoliopsida</taxon>
        <taxon>eudicotyledons</taxon>
        <taxon>Gunneridae</taxon>
        <taxon>Pentapetalae</taxon>
        <taxon>rosids</taxon>
        <taxon>malvids</taxon>
        <taxon>Malvales</taxon>
        <taxon>Malvaceae</taxon>
        <taxon>Malvoideae</taxon>
        <taxon>Hibiscus</taxon>
    </lineage>
</organism>
<dbReference type="InterPro" id="IPR036396">
    <property type="entry name" value="Cyt_P450_sf"/>
</dbReference>
<evidence type="ECO:0000256" key="3">
    <source>
        <dbReference type="ARBA" id="ARBA00010617"/>
    </source>
</evidence>
<sequence length="140" mass="16218">MAGEIIERTSFGLNNHKGRKMYEKLRALQVTLFSSNRYVGVTFNKWLCLKKTLEARKLGKEIDQLLLSINDDRKKFWDRTPQKDLLGLLMEGSHVDGCDGKSLTTRELVDECKTFFFVGHETIVLALTWTLLLLALHPYW</sequence>
<keyword evidence="5 12" id="KW-0812">Transmembrane</keyword>
<evidence type="ECO:0000256" key="6">
    <source>
        <dbReference type="ARBA" id="ARBA00022723"/>
    </source>
</evidence>
<evidence type="ECO:0000256" key="8">
    <source>
        <dbReference type="ARBA" id="ARBA00023002"/>
    </source>
</evidence>
<comment type="cofactor">
    <cofactor evidence="1">
        <name>heme</name>
        <dbReference type="ChEBI" id="CHEBI:30413"/>
    </cofactor>
</comment>
<keyword evidence="11 12" id="KW-0472">Membrane</keyword>
<proteinExistence type="inferred from homology"/>
<keyword evidence="6" id="KW-0479">Metal-binding</keyword>
<dbReference type="InterPro" id="IPR001128">
    <property type="entry name" value="Cyt_P450"/>
</dbReference>
<keyword evidence="9" id="KW-0408">Iron</keyword>
<protein>
    <recommendedName>
        <fullName evidence="15">Cytochrome P450</fullName>
    </recommendedName>
</protein>
<gene>
    <name evidence="13" type="ORF">V6N12_011477</name>
</gene>
<keyword evidence="10" id="KW-0503">Monooxygenase</keyword>
<comment type="similarity">
    <text evidence="3">Belongs to the cytochrome P450 family.</text>
</comment>
<accession>A0ABR2BPP9</accession>
<feature type="transmembrane region" description="Helical" evidence="12">
    <location>
        <begin position="115"/>
        <end position="136"/>
    </location>
</feature>
<evidence type="ECO:0000256" key="2">
    <source>
        <dbReference type="ARBA" id="ARBA00004167"/>
    </source>
</evidence>
<comment type="subcellular location">
    <subcellularLocation>
        <location evidence="2">Membrane</location>
        <topology evidence="2">Single-pass membrane protein</topology>
    </subcellularLocation>
</comment>
<reference evidence="13 14" key="1">
    <citation type="journal article" date="2024" name="G3 (Bethesda)">
        <title>Genome assembly of Hibiscus sabdariffa L. provides insights into metabolisms of medicinal natural products.</title>
        <authorList>
            <person name="Kim T."/>
        </authorList>
    </citation>
    <scope>NUCLEOTIDE SEQUENCE [LARGE SCALE GENOMIC DNA]</scope>
    <source>
        <strain evidence="13">TK-2024</strain>
        <tissue evidence="13">Old leaves</tissue>
    </source>
</reference>
<dbReference type="PANTHER" id="PTHR24282:SF15">
    <property type="entry name" value="CYTOCHROME P450, FAMILY 715, SUBFAMILY A, POLYPEPTIDE 1"/>
    <property type="match status" value="1"/>
</dbReference>
<dbReference type="InterPro" id="IPR050665">
    <property type="entry name" value="Cytochrome_P450_Monooxygen"/>
</dbReference>
<dbReference type="SUPFAM" id="SSF48264">
    <property type="entry name" value="Cytochrome P450"/>
    <property type="match status" value="1"/>
</dbReference>
<evidence type="ECO:0000256" key="4">
    <source>
        <dbReference type="ARBA" id="ARBA00022617"/>
    </source>
</evidence>
<evidence type="ECO:0000256" key="1">
    <source>
        <dbReference type="ARBA" id="ARBA00001971"/>
    </source>
</evidence>
<dbReference type="EMBL" id="JBBPBM010000100">
    <property type="protein sequence ID" value="KAK8508492.1"/>
    <property type="molecule type" value="Genomic_DNA"/>
</dbReference>
<dbReference type="PANTHER" id="PTHR24282">
    <property type="entry name" value="CYTOCHROME P450 FAMILY MEMBER"/>
    <property type="match status" value="1"/>
</dbReference>
<dbReference type="Proteomes" id="UP001472677">
    <property type="component" value="Unassembled WGS sequence"/>
</dbReference>
<comment type="caution">
    <text evidence="13">The sequence shown here is derived from an EMBL/GenBank/DDBJ whole genome shotgun (WGS) entry which is preliminary data.</text>
</comment>
<evidence type="ECO:0000256" key="5">
    <source>
        <dbReference type="ARBA" id="ARBA00022692"/>
    </source>
</evidence>
<dbReference type="Gene3D" id="1.10.630.10">
    <property type="entry name" value="Cytochrome P450"/>
    <property type="match status" value="1"/>
</dbReference>
<evidence type="ECO:0008006" key="15">
    <source>
        <dbReference type="Google" id="ProtNLM"/>
    </source>
</evidence>
<evidence type="ECO:0000313" key="14">
    <source>
        <dbReference type="Proteomes" id="UP001472677"/>
    </source>
</evidence>
<evidence type="ECO:0000256" key="10">
    <source>
        <dbReference type="ARBA" id="ARBA00023033"/>
    </source>
</evidence>
<keyword evidence="8" id="KW-0560">Oxidoreductase</keyword>
<evidence type="ECO:0000256" key="7">
    <source>
        <dbReference type="ARBA" id="ARBA00022989"/>
    </source>
</evidence>
<keyword evidence="7 12" id="KW-1133">Transmembrane helix</keyword>
<keyword evidence="4" id="KW-0349">Heme</keyword>
<evidence type="ECO:0000313" key="13">
    <source>
        <dbReference type="EMBL" id="KAK8508492.1"/>
    </source>
</evidence>